<evidence type="ECO:0000313" key="3">
    <source>
        <dbReference type="Proteomes" id="UP001243330"/>
    </source>
</evidence>
<keyword evidence="1" id="KW-0812">Transmembrane</keyword>
<organism evidence="2 3">
    <name type="scientific">Colletotrichum chrysophilum</name>
    <dbReference type="NCBI Taxonomy" id="1836956"/>
    <lineage>
        <taxon>Eukaryota</taxon>
        <taxon>Fungi</taxon>
        <taxon>Dikarya</taxon>
        <taxon>Ascomycota</taxon>
        <taxon>Pezizomycotina</taxon>
        <taxon>Sordariomycetes</taxon>
        <taxon>Hypocreomycetidae</taxon>
        <taxon>Glomerellales</taxon>
        <taxon>Glomerellaceae</taxon>
        <taxon>Colletotrichum</taxon>
        <taxon>Colletotrichum gloeosporioides species complex</taxon>
    </lineage>
</organism>
<keyword evidence="1" id="KW-0472">Membrane</keyword>
<dbReference type="AlphaFoldDB" id="A0AAD9AFA0"/>
<comment type="caution">
    <text evidence="2">The sequence shown here is derived from an EMBL/GenBank/DDBJ whole genome shotgun (WGS) entry which is preliminary data.</text>
</comment>
<evidence type="ECO:0000256" key="1">
    <source>
        <dbReference type="SAM" id="Phobius"/>
    </source>
</evidence>
<reference evidence="2" key="1">
    <citation type="submission" date="2023-01" db="EMBL/GenBank/DDBJ databases">
        <title>Colletotrichum chrysophilum M932 genome sequence.</title>
        <authorList>
            <person name="Baroncelli R."/>
        </authorList>
    </citation>
    <scope>NUCLEOTIDE SEQUENCE</scope>
    <source>
        <strain evidence="2">M932</strain>
    </source>
</reference>
<evidence type="ECO:0000313" key="2">
    <source>
        <dbReference type="EMBL" id="KAK1844444.1"/>
    </source>
</evidence>
<gene>
    <name evidence="2" type="ORF">CCHR01_12936</name>
</gene>
<keyword evidence="3" id="KW-1185">Reference proteome</keyword>
<accession>A0AAD9AFA0</accession>
<protein>
    <submittedName>
        <fullName evidence="2">Uncharacterized protein</fullName>
    </submittedName>
</protein>
<name>A0AAD9AFA0_9PEZI</name>
<dbReference type="EMBL" id="JAQOWY010000311">
    <property type="protein sequence ID" value="KAK1844444.1"/>
    <property type="molecule type" value="Genomic_DNA"/>
</dbReference>
<sequence>MDDGSYCHEGTKTQPQALVLGSVAKRRCRASVAGSFFAAILAFGLLPVMSPMVASRRDAPSAMRTSLSWIKLPEGRVVLVWRHLDVKQCSRMRDLDGWVTEEKIAAVQGELCASASHRERIS</sequence>
<proteinExistence type="predicted"/>
<dbReference type="Proteomes" id="UP001243330">
    <property type="component" value="Unassembled WGS sequence"/>
</dbReference>
<keyword evidence="1" id="KW-1133">Transmembrane helix</keyword>
<feature type="transmembrane region" description="Helical" evidence="1">
    <location>
        <begin position="32"/>
        <end position="54"/>
    </location>
</feature>